<accession>A0AAN6VHI3</accession>
<reference evidence="1" key="2">
    <citation type="submission" date="2023-05" db="EMBL/GenBank/DDBJ databases">
        <authorList>
            <consortium name="Lawrence Berkeley National Laboratory"/>
            <person name="Steindorff A."/>
            <person name="Hensen N."/>
            <person name="Bonometti L."/>
            <person name="Westerberg I."/>
            <person name="Brannstrom I.O."/>
            <person name="Guillou S."/>
            <person name="Cros-Aarteil S."/>
            <person name="Calhoun S."/>
            <person name="Haridas S."/>
            <person name="Kuo A."/>
            <person name="Mondo S."/>
            <person name="Pangilinan J."/>
            <person name="Riley R."/>
            <person name="Labutti K."/>
            <person name="Andreopoulos B."/>
            <person name="Lipzen A."/>
            <person name="Chen C."/>
            <person name="Yanf M."/>
            <person name="Daum C."/>
            <person name="Ng V."/>
            <person name="Clum A."/>
            <person name="Ohm R."/>
            <person name="Martin F."/>
            <person name="Silar P."/>
            <person name="Natvig D."/>
            <person name="Lalanne C."/>
            <person name="Gautier V."/>
            <person name="Ament-Velasquez S.L."/>
            <person name="Kruys A."/>
            <person name="Hutchinson M.I."/>
            <person name="Powell A.J."/>
            <person name="Barry K."/>
            <person name="Miller A.N."/>
            <person name="Grigoriev I.V."/>
            <person name="Debuchy R."/>
            <person name="Gladieux P."/>
            <person name="Thoren M.H."/>
            <person name="Johannesson H."/>
        </authorList>
    </citation>
    <scope>NUCLEOTIDE SEQUENCE</scope>
    <source>
        <strain evidence="1">CBS 538.74</strain>
    </source>
</reference>
<proteinExistence type="predicted"/>
<dbReference type="EMBL" id="MU857007">
    <property type="protein sequence ID" value="KAK4151633.1"/>
    <property type="molecule type" value="Genomic_DNA"/>
</dbReference>
<name>A0AAN6VHI3_9PEZI</name>
<evidence type="ECO:0000313" key="1">
    <source>
        <dbReference type="EMBL" id="KAK4151633.1"/>
    </source>
</evidence>
<protein>
    <submittedName>
        <fullName evidence="1">Uncharacterized protein</fullName>
    </submittedName>
</protein>
<dbReference type="AlphaFoldDB" id="A0AAN6VHI3"/>
<reference evidence="1" key="1">
    <citation type="journal article" date="2023" name="Mol. Phylogenet. Evol.">
        <title>Genome-scale phylogeny and comparative genomics of the fungal order Sordariales.</title>
        <authorList>
            <person name="Hensen N."/>
            <person name="Bonometti L."/>
            <person name="Westerberg I."/>
            <person name="Brannstrom I.O."/>
            <person name="Guillou S."/>
            <person name="Cros-Aarteil S."/>
            <person name="Calhoun S."/>
            <person name="Haridas S."/>
            <person name="Kuo A."/>
            <person name="Mondo S."/>
            <person name="Pangilinan J."/>
            <person name="Riley R."/>
            <person name="LaButti K."/>
            <person name="Andreopoulos B."/>
            <person name="Lipzen A."/>
            <person name="Chen C."/>
            <person name="Yan M."/>
            <person name="Daum C."/>
            <person name="Ng V."/>
            <person name="Clum A."/>
            <person name="Steindorff A."/>
            <person name="Ohm R.A."/>
            <person name="Martin F."/>
            <person name="Silar P."/>
            <person name="Natvig D.O."/>
            <person name="Lalanne C."/>
            <person name="Gautier V."/>
            <person name="Ament-Velasquez S.L."/>
            <person name="Kruys A."/>
            <person name="Hutchinson M.I."/>
            <person name="Powell A.J."/>
            <person name="Barry K."/>
            <person name="Miller A.N."/>
            <person name="Grigoriev I.V."/>
            <person name="Debuchy R."/>
            <person name="Gladieux P."/>
            <person name="Hiltunen Thoren M."/>
            <person name="Johannesson H."/>
        </authorList>
    </citation>
    <scope>NUCLEOTIDE SEQUENCE</scope>
    <source>
        <strain evidence="1">CBS 538.74</strain>
    </source>
</reference>
<sequence>MSPPPTPFTKLPNGYEIRQLEPKHAKWIQAIAGHTMSFDSPIWCQVGDVKDRTKRAYQMYEASGPSSELCTQDLASYDLGIEGSLSYGVFLKGHKCNDPEKEGELKWDLDNPFATREDLLNQMDFPLVSIAMSKDAAIKKSQHPTGLKTWAEIVDGHKDISEQLKEGDDRDQSVWAPNIPGKVVHRCGTHTRSDHAGKGLSKALAHFVMQKMADLGYEAILIHTGSEAVNKVWEYPPEPFKSKVIHTFNTDGFRKENAETKEEYCPFGEKTDNVACKRIWIELPKKGEEKE</sequence>
<evidence type="ECO:0000313" key="2">
    <source>
        <dbReference type="Proteomes" id="UP001302745"/>
    </source>
</evidence>
<comment type="caution">
    <text evidence="1">The sequence shown here is derived from an EMBL/GenBank/DDBJ whole genome shotgun (WGS) entry which is preliminary data.</text>
</comment>
<dbReference type="Proteomes" id="UP001302745">
    <property type="component" value="Unassembled WGS sequence"/>
</dbReference>
<keyword evidence="2" id="KW-1185">Reference proteome</keyword>
<gene>
    <name evidence="1" type="ORF">C8A00DRAFT_35726</name>
</gene>
<organism evidence="1 2">
    <name type="scientific">Chaetomidium leptoderma</name>
    <dbReference type="NCBI Taxonomy" id="669021"/>
    <lineage>
        <taxon>Eukaryota</taxon>
        <taxon>Fungi</taxon>
        <taxon>Dikarya</taxon>
        <taxon>Ascomycota</taxon>
        <taxon>Pezizomycotina</taxon>
        <taxon>Sordariomycetes</taxon>
        <taxon>Sordariomycetidae</taxon>
        <taxon>Sordariales</taxon>
        <taxon>Chaetomiaceae</taxon>
        <taxon>Chaetomidium</taxon>
    </lineage>
</organism>